<dbReference type="OrthoDB" id="1735266at2759"/>
<feature type="region of interest" description="Disordered" evidence="2">
    <location>
        <begin position="805"/>
        <end position="851"/>
    </location>
</feature>
<evidence type="ECO:0000256" key="2">
    <source>
        <dbReference type="SAM" id="MobiDB-lite"/>
    </source>
</evidence>
<dbReference type="SMART" id="SM00343">
    <property type="entry name" value="ZnF_C2HC"/>
    <property type="match status" value="1"/>
</dbReference>
<evidence type="ECO:0000259" key="3">
    <source>
        <dbReference type="PROSITE" id="PS50158"/>
    </source>
</evidence>
<feature type="domain" description="CCHC-type" evidence="3">
    <location>
        <begin position="862"/>
        <end position="877"/>
    </location>
</feature>
<keyword evidence="1" id="KW-0862">Zinc</keyword>
<dbReference type="GO" id="GO:0003676">
    <property type="term" value="F:nucleic acid binding"/>
    <property type="evidence" value="ECO:0007669"/>
    <property type="project" value="InterPro"/>
</dbReference>
<dbReference type="Pfam" id="PF00098">
    <property type="entry name" value="zf-CCHC"/>
    <property type="match status" value="1"/>
</dbReference>
<feature type="compositionally biased region" description="Basic residues" evidence="2">
    <location>
        <begin position="818"/>
        <end position="832"/>
    </location>
</feature>
<dbReference type="InterPro" id="IPR036875">
    <property type="entry name" value="Znf_CCHC_sf"/>
</dbReference>
<feature type="compositionally biased region" description="Acidic residues" evidence="2">
    <location>
        <begin position="905"/>
        <end position="921"/>
    </location>
</feature>
<name>A0A9J6A689_SOLCO</name>
<feature type="region of interest" description="Disordered" evidence="2">
    <location>
        <begin position="904"/>
        <end position="930"/>
    </location>
</feature>
<dbReference type="Gene3D" id="4.10.60.10">
    <property type="entry name" value="Zinc finger, CCHC-type"/>
    <property type="match status" value="1"/>
</dbReference>
<dbReference type="Pfam" id="PF22909">
    <property type="entry name" value="Caulimovir_coat_dom"/>
    <property type="match status" value="1"/>
</dbReference>
<comment type="caution">
    <text evidence="4">The sequence shown here is derived from an EMBL/GenBank/DDBJ whole genome shotgun (WGS) entry which is preliminary data.</text>
</comment>
<evidence type="ECO:0000256" key="1">
    <source>
        <dbReference type="PROSITE-ProRule" id="PRU00047"/>
    </source>
</evidence>
<sequence>MKTYEKVEKKEMIFLLENSDIQRREEPWKIFQRYLLNGLYFPGESYKTRKYYETLLISTGVEFQHFSGYNTGENVYNFSKMIVKQIIHIEDWGISSMTKRQISLNNVKISFTYWDYIQAFDKVLCYNNERHKHTWFIKVCAKIFASPIPNWFLNWWSYHGPTIKILPEPFLKLYKEWVKISPDLNKLYQQEHISYLQQIEQICFFIEFSIPWIHKWVPEVDFTEEQIPCLYRTYYNNFWDKLMKKDPQTKSIYGQELLDQITATIKEYNRIPNKGIITDDSTSVKHMARRISNHEEEEQNQMILDYLEEVKKTLLSNLNHYAKSDSSMRSEASEDMHEAQQIEEEEPADTLKKAEALLAKLKDKFITTYLPLFINVLERSYKDETGITFTAFQNFIENEVAAVSINEINQIISQNNYLGLYVKVIGEQICSLDNKLDKLISLITQIDDKLKAEKSVSEIASTSKQSDVPIQRPPEIQDFILRPLHDLESLLDKKFSEFGAKPISIAEDFADEMEATFDFKGQVEMEVNKLHGYPKKNSSYARKPSMQTYYYPRPTPQDVLIEERDWNQTNTSYSGSEIYEWNLDGLTDRQLTILVHRMLMYATICKSVNNRTICKMIIAGFTGQLRGWWDNYMSMDAKAAVINAKAATEGVDNLGFALVKNREDAVYTLVLTILEHFSGRFTNQYETVRSLLNGLRCRHLGEFRWYKDTYLSRVMELPENGLEFWKAKFIDGLPSLFAERVKKTLRDPQGIIPYNNYTYGKLIGACTQEGINLCNELKLSRQLKMDKLREKSQLGDFCTQFGLPDASKGTKQETFKPEHHRSHRRRRRSRRRTREEREERKAHRKSHRFTKNRSKRYLDKIKCYKCGKFGHIAPNCKLEKLKTLELDEDIQEKIYSFLYTSGSESDYEDSEASYATEDDQPESSNKDQQDSNDACKCHGDICNCEHGEFYKLQSQFEDMNMFTITADNVIELLKEVTDNTLREKIIQLAASKTSSSSHSIPDDKKVKDDFVYSAPYSLSEVHSRLSSKQTMVVRDSSFDDLKGEIEHLKEEIKFLKQNHIICDHRLTQIESANSRGKTKVDDYPVEENTLAEPLNIDPKQNMFLGMMQVVTAHKWKD</sequence>
<dbReference type="Proteomes" id="UP000824120">
    <property type="component" value="Chromosome 2"/>
</dbReference>
<dbReference type="GO" id="GO:0008270">
    <property type="term" value="F:zinc ion binding"/>
    <property type="evidence" value="ECO:0007669"/>
    <property type="project" value="UniProtKB-KW"/>
</dbReference>
<feature type="region of interest" description="Disordered" evidence="2">
    <location>
        <begin position="325"/>
        <end position="348"/>
    </location>
</feature>
<feature type="compositionally biased region" description="Basic and acidic residues" evidence="2">
    <location>
        <begin position="325"/>
        <end position="340"/>
    </location>
</feature>
<evidence type="ECO:0000313" key="5">
    <source>
        <dbReference type="Proteomes" id="UP000824120"/>
    </source>
</evidence>
<dbReference type="AlphaFoldDB" id="A0A9J6A689"/>
<evidence type="ECO:0000313" key="4">
    <source>
        <dbReference type="EMBL" id="KAG5620077.1"/>
    </source>
</evidence>
<accession>A0A9J6A689</accession>
<dbReference type="PROSITE" id="PS50158">
    <property type="entry name" value="ZF_CCHC"/>
    <property type="match status" value="1"/>
</dbReference>
<feature type="compositionally biased region" description="Basic and acidic residues" evidence="2">
    <location>
        <begin position="808"/>
        <end position="817"/>
    </location>
</feature>
<dbReference type="PANTHER" id="PTHR33054">
    <property type="entry name" value="CCHC-TYPE DOMAIN-CONTAINING PROTEIN"/>
    <property type="match status" value="1"/>
</dbReference>
<dbReference type="InterPro" id="IPR001878">
    <property type="entry name" value="Znf_CCHC"/>
</dbReference>
<dbReference type="Pfam" id="PF24925">
    <property type="entry name" value="DUF7746"/>
    <property type="match status" value="1"/>
</dbReference>
<keyword evidence="5" id="KW-1185">Reference proteome</keyword>
<dbReference type="InterPro" id="IPR056648">
    <property type="entry name" value="DUF7746"/>
</dbReference>
<gene>
    <name evidence="4" type="ORF">H5410_005295</name>
</gene>
<keyword evidence="1" id="KW-0863">Zinc-finger</keyword>
<reference evidence="4 5" key="1">
    <citation type="submission" date="2020-09" db="EMBL/GenBank/DDBJ databases">
        <title>De no assembly of potato wild relative species, Solanum commersonii.</title>
        <authorList>
            <person name="Cho K."/>
        </authorList>
    </citation>
    <scope>NUCLEOTIDE SEQUENCE [LARGE SCALE GENOMIC DNA]</scope>
    <source>
        <strain evidence="4">LZ3.2</strain>
        <tissue evidence="4">Leaf</tissue>
    </source>
</reference>
<feature type="compositionally biased region" description="Basic residues" evidence="2">
    <location>
        <begin position="842"/>
        <end position="851"/>
    </location>
</feature>
<dbReference type="SUPFAM" id="SSF57756">
    <property type="entry name" value="Retrovirus zinc finger-like domains"/>
    <property type="match status" value="1"/>
</dbReference>
<keyword evidence="1" id="KW-0479">Metal-binding</keyword>
<dbReference type="EMBL" id="JACXVP010000002">
    <property type="protein sequence ID" value="KAG5620077.1"/>
    <property type="molecule type" value="Genomic_DNA"/>
</dbReference>
<protein>
    <recommendedName>
        <fullName evidence="3">CCHC-type domain-containing protein</fullName>
    </recommendedName>
</protein>
<dbReference type="PANTHER" id="PTHR33054:SF12">
    <property type="entry name" value="ZINC KNUCKLE FAMILY PROTEIN"/>
    <property type="match status" value="1"/>
</dbReference>
<organism evidence="4 5">
    <name type="scientific">Solanum commersonii</name>
    <name type="common">Commerson's wild potato</name>
    <name type="synonym">Commerson's nightshade</name>
    <dbReference type="NCBI Taxonomy" id="4109"/>
    <lineage>
        <taxon>Eukaryota</taxon>
        <taxon>Viridiplantae</taxon>
        <taxon>Streptophyta</taxon>
        <taxon>Embryophyta</taxon>
        <taxon>Tracheophyta</taxon>
        <taxon>Spermatophyta</taxon>
        <taxon>Magnoliopsida</taxon>
        <taxon>eudicotyledons</taxon>
        <taxon>Gunneridae</taxon>
        <taxon>Pentapetalae</taxon>
        <taxon>asterids</taxon>
        <taxon>lamiids</taxon>
        <taxon>Solanales</taxon>
        <taxon>Solanaceae</taxon>
        <taxon>Solanoideae</taxon>
        <taxon>Solaneae</taxon>
        <taxon>Solanum</taxon>
    </lineage>
</organism>
<proteinExistence type="predicted"/>